<accession>A0A6A0AGQ3</accession>
<dbReference type="Proteomes" id="UP000485058">
    <property type="component" value="Unassembled WGS sequence"/>
</dbReference>
<evidence type="ECO:0000256" key="1">
    <source>
        <dbReference type="SAM" id="MobiDB-lite"/>
    </source>
</evidence>
<proteinExistence type="predicted"/>
<feature type="region of interest" description="Disordered" evidence="1">
    <location>
        <begin position="61"/>
        <end position="88"/>
    </location>
</feature>
<feature type="compositionally biased region" description="Basic residues" evidence="1">
    <location>
        <begin position="76"/>
        <end position="88"/>
    </location>
</feature>
<protein>
    <submittedName>
        <fullName evidence="2">Uncharacterized protein</fullName>
    </submittedName>
</protein>
<reference evidence="2 3" key="1">
    <citation type="submission" date="2020-02" db="EMBL/GenBank/DDBJ databases">
        <title>Draft genome sequence of Haematococcus lacustris strain NIES-144.</title>
        <authorList>
            <person name="Morimoto D."/>
            <person name="Nakagawa S."/>
            <person name="Yoshida T."/>
            <person name="Sawayama S."/>
        </authorList>
    </citation>
    <scope>NUCLEOTIDE SEQUENCE [LARGE SCALE GENOMIC DNA]</scope>
    <source>
        <strain evidence="2 3">NIES-144</strain>
    </source>
</reference>
<dbReference type="EMBL" id="BLLF01006064">
    <property type="protein sequence ID" value="GFH31916.1"/>
    <property type="molecule type" value="Genomic_DNA"/>
</dbReference>
<organism evidence="2 3">
    <name type="scientific">Haematococcus lacustris</name>
    <name type="common">Green alga</name>
    <name type="synonym">Haematococcus pluvialis</name>
    <dbReference type="NCBI Taxonomy" id="44745"/>
    <lineage>
        <taxon>Eukaryota</taxon>
        <taxon>Viridiplantae</taxon>
        <taxon>Chlorophyta</taxon>
        <taxon>core chlorophytes</taxon>
        <taxon>Chlorophyceae</taxon>
        <taxon>CS clade</taxon>
        <taxon>Chlamydomonadales</taxon>
        <taxon>Haematococcaceae</taxon>
        <taxon>Haematococcus</taxon>
    </lineage>
</organism>
<gene>
    <name evidence="2" type="ORF">HaLaN_31046</name>
</gene>
<comment type="caution">
    <text evidence="2">The sequence shown here is derived from an EMBL/GenBank/DDBJ whole genome shotgun (WGS) entry which is preliminary data.</text>
</comment>
<evidence type="ECO:0000313" key="3">
    <source>
        <dbReference type="Proteomes" id="UP000485058"/>
    </source>
</evidence>
<keyword evidence="3" id="KW-1185">Reference proteome</keyword>
<dbReference type="AlphaFoldDB" id="A0A6A0AGQ3"/>
<evidence type="ECO:0000313" key="2">
    <source>
        <dbReference type="EMBL" id="GFH31916.1"/>
    </source>
</evidence>
<name>A0A6A0AGQ3_HAELA</name>
<sequence length="88" mass="9356">MAAAKLKCMELETAHGVHALEKEKHHGSAEGESPLIAQGLVLLVEGQVPYLGGAAHQQCARAGVATRPYGPERQGHARNSKQRHQGKA</sequence>